<keyword evidence="6" id="KW-1185">Reference proteome</keyword>
<dbReference type="GO" id="GO:0016020">
    <property type="term" value="C:membrane"/>
    <property type="evidence" value="ECO:0007669"/>
    <property type="project" value="InterPro"/>
</dbReference>
<gene>
    <name evidence="5" type="ORF">GVO57_10335</name>
</gene>
<name>A0A7Z2NWI8_9SPHN</name>
<dbReference type="InterPro" id="IPR058649">
    <property type="entry name" value="CzcB_C"/>
</dbReference>
<dbReference type="PANTHER" id="PTHR30097">
    <property type="entry name" value="CATION EFFLUX SYSTEM PROTEIN CUSB"/>
    <property type="match status" value="1"/>
</dbReference>
<evidence type="ECO:0000259" key="4">
    <source>
        <dbReference type="Pfam" id="PF25975"/>
    </source>
</evidence>
<dbReference type="GO" id="GO:0015679">
    <property type="term" value="P:plasma membrane copper ion transport"/>
    <property type="evidence" value="ECO:0007669"/>
    <property type="project" value="TreeGrafter"/>
</dbReference>
<evidence type="ECO:0000313" key="5">
    <source>
        <dbReference type="EMBL" id="QHL91143.1"/>
    </source>
</evidence>
<keyword evidence="2" id="KW-0813">Transport</keyword>
<dbReference type="EMBL" id="CP047895">
    <property type="protein sequence ID" value="QHL91143.1"/>
    <property type="molecule type" value="Genomic_DNA"/>
</dbReference>
<reference evidence="5 6" key="1">
    <citation type="submission" date="2020-01" db="EMBL/GenBank/DDBJ databases">
        <title>Sphingomonas sp. C33 whole genome sequece.</title>
        <authorList>
            <person name="Park C."/>
        </authorList>
    </citation>
    <scope>NUCLEOTIDE SEQUENCE [LARGE SCALE GENOMIC DNA]</scope>
    <source>
        <strain evidence="5 6">C33</strain>
    </source>
</reference>
<dbReference type="Gene3D" id="1.10.287.470">
    <property type="entry name" value="Helix hairpin bin"/>
    <property type="match status" value="1"/>
</dbReference>
<dbReference type="GO" id="GO:0022857">
    <property type="term" value="F:transmembrane transporter activity"/>
    <property type="evidence" value="ECO:0007669"/>
    <property type="project" value="InterPro"/>
</dbReference>
<dbReference type="AlphaFoldDB" id="A0A7Z2NWI8"/>
<evidence type="ECO:0000259" key="3">
    <source>
        <dbReference type="Pfam" id="PF25954"/>
    </source>
</evidence>
<dbReference type="InterPro" id="IPR051909">
    <property type="entry name" value="MFP_Cation_Efflux"/>
</dbReference>
<evidence type="ECO:0000256" key="2">
    <source>
        <dbReference type="ARBA" id="ARBA00022448"/>
    </source>
</evidence>
<dbReference type="Gene3D" id="2.40.50.100">
    <property type="match status" value="1"/>
</dbReference>
<dbReference type="Gene3D" id="2.40.30.170">
    <property type="match status" value="1"/>
</dbReference>
<dbReference type="InterPro" id="IPR058792">
    <property type="entry name" value="Beta-barrel_RND_2"/>
</dbReference>
<comment type="similarity">
    <text evidence="1">Belongs to the membrane fusion protein (MFP) (TC 8.A.1) family.</text>
</comment>
<organism evidence="5 6">
    <name type="scientific">Sphingomonas changnyeongensis</name>
    <dbReference type="NCBI Taxonomy" id="2698679"/>
    <lineage>
        <taxon>Bacteria</taxon>
        <taxon>Pseudomonadati</taxon>
        <taxon>Pseudomonadota</taxon>
        <taxon>Alphaproteobacteria</taxon>
        <taxon>Sphingomonadales</taxon>
        <taxon>Sphingomonadaceae</taxon>
        <taxon>Sphingomonas</taxon>
    </lineage>
</organism>
<feature type="domain" description="CzcB-like C-terminal circularly permuted SH3-like" evidence="4">
    <location>
        <begin position="235"/>
        <end position="289"/>
    </location>
</feature>
<dbReference type="GO" id="GO:0060003">
    <property type="term" value="P:copper ion export"/>
    <property type="evidence" value="ECO:0007669"/>
    <property type="project" value="TreeGrafter"/>
</dbReference>
<proteinExistence type="inferred from homology"/>
<dbReference type="Proteomes" id="UP000464468">
    <property type="component" value="Chromosome"/>
</dbReference>
<evidence type="ECO:0000256" key="1">
    <source>
        <dbReference type="ARBA" id="ARBA00009477"/>
    </source>
</evidence>
<feature type="domain" description="CusB-like beta-barrel" evidence="3">
    <location>
        <begin position="160"/>
        <end position="228"/>
    </location>
</feature>
<dbReference type="GO" id="GO:0046914">
    <property type="term" value="F:transition metal ion binding"/>
    <property type="evidence" value="ECO:0007669"/>
    <property type="project" value="TreeGrafter"/>
</dbReference>
<sequence length="299" mass="30424">MTLATLSATVVQPPGSRVAVAAALPGLVRSVHVQPGQVVTRGQLLAVLVSRDAISLASDLAQAEAHQSLMAAEARRMSALSRMGVVAGSRADGAINASRQAAIAVGSARSLLAQTGAGRDGQVRLTAPIAGRVASMNMDAGASVDGLTSSIIIEAEGSRWLALQVPERLAGKLQPGMAVVTADGHSGRLETVASSLDPATRAFPARARISDDGPTLVSGGLVQVVVRSRAPDGAVSVPATAVVNEAGREFVFVKDAASFRLRPVTRIGEGDPAIISAGLKSGEIVATSNLPELRAEGQR</sequence>
<dbReference type="Pfam" id="PF25975">
    <property type="entry name" value="CzcB_C"/>
    <property type="match status" value="1"/>
</dbReference>
<dbReference type="Gene3D" id="2.40.420.20">
    <property type="match status" value="1"/>
</dbReference>
<evidence type="ECO:0000313" key="6">
    <source>
        <dbReference type="Proteomes" id="UP000464468"/>
    </source>
</evidence>
<dbReference type="KEGG" id="schy:GVO57_10335"/>
<dbReference type="NCBIfam" id="TIGR01730">
    <property type="entry name" value="RND_mfp"/>
    <property type="match status" value="1"/>
</dbReference>
<dbReference type="InterPro" id="IPR006143">
    <property type="entry name" value="RND_pump_MFP"/>
</dbReference>
<dbReference type="SUPFAM" id="SSF111369">
    <property type="entry name" value="HlyD-like secretion proteins"/>
    <property type="match status" value="1"/>
</dbReference>
<accession>A0A7Z2NWI8</accession>
<dbReference type="GO" id="GO:0030288">
    <property type="term" value="C:outer membrane-bounded periplasmic space"/>
    <property type="evidence" value="ECO:0007669"/>
    <property type="project" value="TreeGrafter"/>
</dbReference>
<protein>
    <submittedName>
        <fullName evidence="5">Efflux RND transporter periplasmic adaptor subunit</fullName>
    </submittedName>
</protein>
<dbReference type="PANTHER" id="PTHR30097:SF4">
    <property type="entry name" value="SLR6042 PROTEIN"/>
    <property type="match status" value="1"/>
</dbReference>
<dbReference type="Pfam" id="PF25954">
    <property type="entry name" value="Beta-barrel_RND_2"/>
    <property type="match status" value="1"/>
</dbReference>